<evidence type="ECO:0000256" key="1">
    <source>
        <dbReference type="ARBA" id="ARBA00004141"/>
    </source>
</evidence>
<dbReference type="InterPro" id="IPR035921">
    <property type="entry name" value="F/V-ATP_Csub_sf"/>
</dbReference>
<dbReference type="InterPro" id="IPR002379">
    <property type="entry name" value="ATPase_proteolipid_c-like_dom"/>
</dbReference>
<protein>
    <submittedName>
        <fullName evidence="7">ATP synthase subunit K</fullName>
    </submittedName>
</protein>
<feature type="transmembrane region" description="Helical" evidence="5">
    <location>
        <begin position="37"/>
        <end position="59"/>
    </location>
</feature>
<evidence type="ECO:0000256" key="5">
    <source>
        <dbReference type="SAM" id="Phobius"/>
    </source>
</evidence>
<keyword evidence="8" id="KW-1185">Reference proteome</keyword>
<feature type="domain" description="V-ATPase proteolipid subunit C-like" evidence="6">
    <location>
        <begin position="74"/>
        <end position="132"/>
    </location>
</feature>
<organism evidence="7 8">
    <name type="scientific">Leadbettera azotonutricia (strain ATCC BAA-888 / DSM 13862 / ZAS-9)</name>
    <name type="common">Treponema azotonutricium</name>
    <dbReference type="NCBI Taxonomy" id="545695"/>
    <lineage>
        <taxon>Bacteria</taxon>
        <taxon>Pseudomonadati</taxon>
        <taxon>Spirochaetota</taxon>
        <taxon>Spirochaetia</taxon>
        <taxon>Spirochaetales</taxon>
        <taxon>Breznakiellaceae</taxon>
        <taxon>Leadbettera</taxon>
    </lineage>
</organism>
<evidence type="ECO:0000256" key="4">
    <source>
        <dbReference type="ARBA" id="ARBA00023136"/>
    </source>
</evidence>
<comment type="subcellular location">
    <subcellularLocation>
        <location evidence="1">Membrane</location>
        <topology evidence="1">Multi-pass membrane protein</topology>
    </subcellularLocation>
</comment>
<reference evidence="8" key="1">
    <citation type="submission" date="2009-12" db="EMBL/GenBank/DDBJ databases">
        <title>Complete sequence of Treponema azotonutricium strain ZAS-9.</title>
        <authorList>
            <person name="Tetu S.G."/>
            <person name="Matson E."/>
            <person name="Ren Q."/>
            <person name="Seshadri R."/>
            <person name="Elbourne L."/>
            <person name="Hassan K.A."/>
            <person name="Durkin A."/>
            <person name="Radune D."/>
            <person name="Mohamoud Y."/>
            <person name="Shay R."/>
            <person name="Jin S."/>
            <person name="Zhang X."/>
            <person name="Lucey K."/>
            <person name="Ballor N.R."/>
            <person name="Ottesen E."/>
            <person name="Rosenthal R."/>
            <person name="Allen A."/>
            <person name="Leadbetter J.R."/>
            <person name="Paulsen I.T."/>
        </authorList>
    </citation>
    <scope>NUCLEOTIDE SEQUENCE [LARGE SCALE GENOMIC DNA]</scope>
    <source>
        <strain evidence="8">ATCC BAA-888 / DSM 13862 / ZAS-9</strain>
    </source>
</reference>
<evidence type="ECO:0000313" key="7">
    <source>
        <dbReference type="EMBL" id="AEF80990.1"/>
    </source>
</evidence>
<evidence type="ECO:0000313" key="8">
    <source>
        <dbReference type="Proteomes" id="UP000009222"/>
    </source>
</evidence>
<dbReference type="EMBL" id="CP001841">
    <property type="protein sequence ID" value="AEF80990.1"/>
    <property type="molecule type" value="Genomic_DNA"/>
</dbReference>
<name>F5YFH3_LEAAZ</name>
<evidence type="ECO:0000259" key="6">
    <source>
        <dbReference type="Pfam" id="PF00137"/>
    </source>
</evidence>
<feature type="transmembrane region" description="Helical" evidence="5">
    <location>
        <begin position="71"/>
        <end position="89"/>
    </location>
</feature>
<dbReference type="STRING" id="545695.TREAZ_0104"/>
<sequence length="135" mass="13530">MGISAVGSAIGIGIAGQSVIGAWKKCYIANRPAPMTLLAFGGAPLTQTFYGFILGLLFMKPAALANPELGSLYLGIGLASGFAIAFSAIAQGKAGASGADAAGETGKGFVNYMMIVGICETVAIFAMVLSMISLS</sequence>
<evidence type="ECO:0000256" key="3">
    <source>
        <dbReference type="ARBA" id="ARBA00022989"/>
    </source>
</evidence>
<dbReference type="Pfam" id="PF00137">
    <property type="entry name" value="ATP-synt_C"/>
    <property type="match status" value="1"/>
</dbReference>
<accession>F5YFH3</accession>
<keyword evidence="2 5" id="KW-0812">Transmembrane</keyword>
<gene>
    <name evidence="7" type="ordered locus">TREAZ_0104</name>
</gene>
<dbReference type="NCBIfam" id="NF005174">
    <property type="entry name" value="PRK06649.1"/>
    <property type="match status" value="1"/>
</dbReference>
<proteinExistence type="predicted"/>
<dbReference type="GO" id="GO:0033177">
    <property type="term" value="C:proton-transporting two-sector ATPase complex, proton-transporting domain"/>
    <property type="evidence" value="ECO:0007669"/>
    <property type="project" value="InterPro"/>
</dbReference>
<dbReference type="AlphaFoldDB" id="F5YFH3"/>
<dbReference type="SUPFAM" id="SSF81333">
    <property type="entry name" value="F1F0 ATP synthase subunit C"/>
    <property type="match status" value="1"/>
</dbReference>
<dbReference type="HOGENOM" id="CLU_126047_1_0_12"/>
<dbReference type="GO" id="GO:0015078">
    <property type="term" value="F:proton transmembrane transporter activity"/>
    <property type="evidence" value="ECO:0007669"/>
    <property type="project" value="InterPro"/>
</dbReference>
<evidence type="ECO:0000256" key="2">
    <source>
        <dbReference type="ARBA" id="ARBA00022692"/>
    </source>
</evidence>
<dbReference type="Gene3D" id="1.20.120.610">
    <property type="entry name" value="lithium bound rotor ring of v- atpase"/>
    <property type="match status" value="1"/>
</dbReference>
<keyword evidence="4 5" id="KW-0472">Membrane</keyword>
<keyword evidence="3 5" id="KW-1133">Transmembrane helix</keyword>
<reference evidence="7 8" key="2">
    <citation type="journal article" date="2011" name="ISME J.">
        <title>RNA-seq reveals cooperative metabolic interactions between two termite-gut spirochete species in co-culture.</title>
        <authorList>
            <person name="Rosenthal A.Z."/>
            <person name="Matson E.G."/>
            <person name="Eldar A."/>
            <person name="Leadbetter J.R."/>
        </authorList>
    </citation>
    <scope>NUCLEOTIDE SEQUENCE [LARGE SCALE GENOMIC DNA]</scope>
    <source>
        <strain evidence="8">ATCC BAA-888 / DSM 13862 / ZAS-9</strain>
    </source>
</reference>
<feature type="transmembrane region" description="Helical" evidence="5">
    <location>
        <begin position="109"/>
        <end position="132"/>
    </location>
</feature>
<dbReference type="eggNOG" id="COG0636">
    <property type="taxonomic scope" value="Bacteria"/>
</dbReference>
<dbReference type="InParanoid" id="F5YFH3"/>
<dbReference type="KEGG" id="taz:TREAZ_0104"/>
<dbReference type="Proteomes" id="UP000009222">
    <property type="component" value="Chromosome"/>
</dbReference>